<dbReference type="KEGG" id="tao:THIAE_07855"/>
<protein>
    <recommendedName>
        <fullName evidence="7">FlgN family protein</fullName>
    </recommendedName>
</protein>
<feature type="region of interest" description="Disordered" evidence="4">
    <location>
        <begin position="129"/>
        <end position="151"/>
    </location>
</feature>
<dbReference type="STRING" id="717772.THIAE_07855"/>
<evidence type="ECO:0000256" key="4">
    <source>
        <dbReference type="SAM" id="MobiDB-lite"/>
    </source>
</evidence>
<feature type="compositionally biased region" description="Basic residues" evidence="4">
    <location>
        <begin position="142"/>
        <end position="151"/>
    </location>
</feature>
<proteinExistence type="inferred from homology"/>
<comment type="similarity">
    <text evidence="2">Belongs to the FlgN family.</text>
</comment>
<dbReference type="EMBL" id="CP007030">
    <property type="protein sequence ID" value="AHF02342.1"/>
    <property type="molecule type" value="Genomic_DNA"/>
</dbReference>
<dbReference type="Proteomes" id="UP000005380">
    <property type="component" value="Chromosome"/>
</dbReference>
<evidence type="ECO:0000256" key="3">
    <source>
        <dbReference type="ARBA" id="ARBA00022795"/>
    </source>
</evidence>
<dbReference type="RefSeq" id="WP_006460657.1">
    <property type="nucleotide sequence ID" value="NZ_CP007030.1"/>
</dbReference>
<organism evidence="5 6">
    <name type="scientific">Thiomicrospira aerophila AL3</name>
    <dbReference type="NCBI Taxonomy" id="717772"/>
    <lineage>
        <taxon>Bacteria</taxon>
        <taxon>Pseudomonadati</taxon>
        <taxon>Pseudomonadota</taxon>
        <taxon>Gammaproteobacteria</taxon>
        <taxon>Thiotrichales</taxon>
        <taxon>Piscirickettsiaceae</taxon>
        <taxon>Thiomicrospira</taxon>
    </lineage>
</organism>
<keyword evidence="3" id="KW-1005">Bacterial flagellum biogenesis</keyword>
<dbReference type="InParanoid" id="W0DV73"/>
<evidence type="ECO:0000256" key="1">
    <source>
        <dbReference type="ARBA" id="ARBA00002397"/>
    </source>
</evidence>
<dbReference type="Pfam" id="PF05130">
    <property type="entry name" value="FlgN"/>
    <property type="match status" value="1"/>
</dbReference>
<name>W0DV73_9GAMM</name>
<gene>
    <name evidence="5" type="ORF">THIAE_07855</name>
</gene>
<dbReference type="SUPFAM" id="SSF140566">
    <property type="entry name" value="FlgN-like"/>
    <property type="match status" value="1"/>
</dbReference>
<comment type="function">
    <text evidence="1">Required for the efficient initiation of filament assembly.</text>
</comment>
<evidence type="ECO:0000256" key="2">
    <source>
        <dbReference type="ARBA" id="ARBA00007703"/>
    </source>
</evidence>
<evidence type="ECO:0000313" key="5">
    <source>
        <dbReference type="EMBL" id="AHF02342.1"/>
    </source>
</evidence>
<accession>W0DV73</accession>
<reference evidence="5 6" key="1">
    <citation type="submission" date="2013-12" db="EMBL/GenBank/DDBJ databases">
        <authorList>
            <consortium name="DOE Joint Genome Institute"/>
            <person name="Kappler U."/>
            <person name="Huntemann M."/>
            <person name="Han J."/>
            <person name="Chen A."/>
            <person name="Kyrpides N."/>
            <person name="Mavromatis K."/>
            <person name="Markowitz V."/>
            <person name="Palaniappan K."/>
            <person name="Ivanova N."/>
            <person name="Schaumberg A."/>
            <person name="Pati A."/>
            <person name="Liolios K."/>
            <person name="Nordberg H.P."/>
            <person name="Cantor M.N."/>
            <person name="Hua S.X."/>
            <person name="Woyke T."/>
        </authorList>
    </citation>
    <scope>NUCLEOTIDE SEQUENCE [LARGE SCALE GENOMIC DNA]</scope>
    <source>
        <strain evidence="6">AL2</strain>
    </source>
</reference>
<dbReference type="InterPro" id="IPR036679">
    <property type="entry name" value="FlgN-like_sf"/>
</dbReference>
<dbReference type="GO" id="GO:0044780">
    <property type="term" value="P:bacterial-type flagellum assembly"/>
    <property type="evidence" value="ECO:0007669"/>
    <property type="project" value="InterPro"/>
</dbReference>
<keyword evidence="6" id="KW-1185">Reference proteome</keyword>
<dbReference type="InterPro" id="IPR007809">
    <property type="entry name" value="FlgN-like"/>
</dbReference>
<sequence>MSLGQLNHFNNWALITELNAQLLAFIQLLEKEKTSLTLQKVDDILSCVDEKTIITTRLNELIAQLNPHSLADITASAANDPSTQSLASEFKTLSVQAQTQNESNQTLLATLYKINGQLLNSIEHSLQPSFKGYSPSGQPSKQSRHRSLGEA</sequence>
<dbReference type="AlphaFoldDB" id="W0DV73"/>
<dbReference type="HOGENOM" id="CLU_1730573_0_0_6"/>
<dbReference type="Gene3D" id="1.20.58.300">
    <property type="entry name" value="FlgN-like"/>
    <property type="match status" value="1"/>
</dbReference>
<evidence type="ECO:0008006" key="7">
    <source>
        <dbReference type="Google" id="ProtNLM"/>
    </source>
</evidence>
<evidence type="ECO:0000313" key="6">
    <source>
        <dbReference type="Proteomes" id="UP000005380"/>
    </source>
</evidence>